<evidence type="ECO:0000256" key="5">
    <source>
        <dbReference type="ARBA" id="ARBA00023004"/>
    </source>
</evidence>
<dbReference type="InterPro" id="IPR006249">
    <property type="entry name" value="Aconitase/IRP2"/>
</dbReference>
<evidence type="ECO:0000256" key="1">
    <source>
        <dbReference type="ARBA" id="ARBA00001966"/>
    </source>
</evidence>
<dbReference type="PANTHER" id="PTHR11670">
    <property type="entry name" value="ACONITASE/IRON-RESPONSIVE ELEMENT FAMILY MEMBER"/>
    <property type="match status" value="1"/>
</dbReference>
<dbReference type="InterPro" id="IPR000573">
    <property type="entry name" value="AconitaseA/IPMdHydase_ssu_swvl"/>
</dbReference>
<dbReference type="InterPro" id="IPR015928">
    <property type="entry name" value="Aconitase/3IPM_dehydase_swvl"/>
</dbReference>
<feature type="domain" description="Aconitase/3-isopropylmalate dehydratase large subunit alpha/beta/alpha" evidence="10">
    <location>
        <begin position="77"/>
        <end position="552"/>
    </location>
</feature>
<dbReference type="InterPro" id="IPR036008">
    <property type="entry name" value="Aconitase_4Fe-4S_dom"/>
</dbReference>
<gene>
    <name evidence="12" type="primary">citB</name>
    <name evidence="12" type="ORF">L21SP4_00761</name>
</gene>
<organism evidence="12 13">
    <name type="scientific">Kiritimatiella glycovorans</name>
    <dbReference type="NCBI Taxonomy" id="1307763"/>
    <lineage>
        <taxon>Bacteria</taxon>
        <taxon>Pseudomonadati</taxon>
        <taxon>Kiritimatiellota</taxon>
        <taxon>Kiritimatiellia</taxon>
        <taxon>Kiritimatiellales</taxon>
        <taxon>Kiritimatiellaceae</taxon>
        <taxon>Kiritimatiella</taxon>
    </lineage>
</organism>
<evidence type="ECO:0000313" key="12">
    <source>
        <dbReference type="EMBL" id="AKJ64028.1"/>
    </source>
</evidence>
<dbReference type="InterPro" id="IPR001030">
    <property type="entry name" value="Acoase/IPM_deHydtase_lsu_aba"/>
</dbReference>
<comment type="similarity">
    <text evidence="3 9">Belongs to the aconitase/IPM isomerase family.</text>
</comment>
<dbReference type="Pfam" id="PF00694">
    <property type="entry name" value="Aconitase_C"/>
    <property type="match status" value="1"/>
</dbReference>
<comment type="pathway">
    <text evidence="2">Carbohydrate metabolism; tricarboxylic acid cycle; isocitrate from oxaloacetate: step 2/2.</text>
</comment>
<comment type="catalytic activity">
    <reaction evidence="8 9">
        <text>citrate = D-threo-isocitrate</text>
        <dbReference type="Rhea" id="RHEA:10336"/>
        <dbReference type="ChEBI" id="CHEBI:15562"/>
        <dbReference type="ChEBI" id="CHEBI:16947"/>
        <dbReference type="EC" id="4.2.1.3"/>
    </reaction>
</comment>
<protein>
    <recommendedName>
        <fullName evidence="9">Aconitate hydratase</fullName>
        <shortName evidence="9">Aconitase</shortName>
        <ecNumber evidence="9">4.2.1.3</ecNumber>
    </recommendedName>
</protein>
<dbReference type="PATRIC" id="fig|1609981.3.peg.793"/>
<dbReference type="NCBIfam" id="NF006757">
    <property type="entry name" value="PRK09277.1"/>
    <property type="match status" value="1"/>
</dbReference>
<reference evidence="13" key="1">
    <citation type="submission" date="2015-02" db="EMBL/GenBank/DDBJ databases">
        <title>Description and complete genome sequence of the first cultured representative of the subdivision 5 of the Verrucomicrobia phylum.</title>
        <authorList>
            <person name="Spring S."/>
            <person name="Bunk B."/>
            <person name="Sproer C."/>
            <person name="Klenk H.-P."/>
        </authorList>
    </citation>
    <scope>NUCLEOTIDE SEQUENCE [LARGE SCALE GENOMIC DNA]</scope>
    <source>
        <strain evidence="13">L21-Fru-AB</strain>
    </source>
</reference>
<accession>A0A0G3ECK2</accession>
<dbReference type="CDD" id="cd01580">
    <property type="entry name" value="AcnA_IRP_Swivel"/>
    <property type="match status" value="1"/>
</dbReference>
<evidence type="ECO:0000259" key="10">
    <source>
        <dbReference type="Pfam" id="PF00330"/>
    </source>
</evidence>
<dbReference type="KEGG" id="vbl:L21SP4_00761"/>
<dbReference type="InterPro" id="IPR044137">
    <property type="entry name" value="AcnA_IRP_Swivel"/>
</dbReference>
<keyword evidence="9" id="KW-0004">4Fe-4S</keyword>
<evidence type="ECO:0000256" key="2">
    <source>
        <dbReference type="ARBA" id="ARBA00004717"/>
    </source>
</evidence>
<keyword evidence="5 9" id="KW-0408">Iron</keyword>
<evidence type="ECO:0000259" key="11">
    <source>
        <dbReference type="Pfam" id="PF00694"/>
    </source>
</evidence>
<sequence length="887" mass="96326">MAQNLKHPRETLTLSTGRQVDYMSLPVLAESAGIDLDGLPYSVRILLESVARRQGEPGFAPAHLDALSAWTPGGTRSELPFLPGRILLQDFTGVPCVVDLAALRSASTRAGADPARIEPMLRTDLVIDHSVQLDETGTACALQHNMEIEFRRNAERYRFLKWGQNAFDTLNVLPPGLGICHQVNMEHLADVVSVREDGLACPDTLVGTDSHTTTINCLGVLGWGVGGIEAEAALLGQPMPMLSPRVVGFRFTGRLREGVTATDLALTVVRMLREKGVVGHFVEFFGDGVEALSLADRCPVANMAPEYGATTGFFPVDGRTIEYLRETGRTEEHCELVEQYCRAQGLWREPGAAAPGYDDTLELDLGEVESAIAGPRKPHEQMTLSGLPEEFGEDFGRESGPREADVPDYGTLRDGAVIIASVTSCTNTSNPDLMIGAALVARKAAERGLRPPYYTRTSFAPGSRVVRDYLEKAGLMDAFDALGFQVAAYGCATCIGNSGPCPAAVDQAVREHGLNVAAVLSGNRNFEGRVSPLTRANYLCSPPLVIAYALAGRVDIDLSAEPVGHDRDGQPVYLRDLWFTEEELAQYRPMTADPASYRAQYGDQDRVNPEWNRLAAPGGAVFEWEADSTYVREPPFFEGCGQPAGKLDDVREAAILALLGDFITTDHISPAGEIPKDGPAAAYLRGHGVDDADFNSFGSRRGNHEVMMRGTFANIRIRNRLVEREGGWTKYLGGDGSEQECSIFEASERYRADGRPMVVVAGKMYGAGSSRDWAAKGPALLGVRAVIAESFERIHRSNLVGMGVIPFQFREGETAQTLGLSGRERITIEGLARLKPGGDVEVVARPPGGGELRFTAVSRVDTDLEREYIRHGGVLRYVLRKMLNTED</sequence>
<dbReference type="UniPathway" id="UPA00223">
    <property type="reaction ID" value="UER00718"/>
</dbReference>
<dbReference type="STRING" id="1307763.L21SP4_00761"/>
<comment type="cofactor">
    <cofactor evidence="1">
        <name>[4Fe-4S] cluster</name>
        <dbReference type="ChEBI" id="CHEBI:49883"/>
    </cofactor>
</comment>
<keyword evidence="6 9" id="KW-0411">Iron-sulfur</keyword>
<keyword evidence="7 9" id="KW-0456">Lyase</keyword>
<dbReference type="GO" id="GO:0003994">
    <property type="term" value="F:aconitate hydratase activity"/>
    <property type="evidence" value="ECO:0007669"/>
    <property type="project" value="UniProtKB-EC"/>
</dbReference>
<name>A0A0G3ECK2_9BACT</name>
<dbReference type="FunFam" id="3.20.19.10:FF:000001">
    <property type="entry name" value="Aconitate hydratase"/>
    <property type="match status" value="1"/>
</dbReference>
<comment type="function">
    <text evidence="9">Catalyzes the isomerization of citrate to isocitrate via cis-aconitate.</text>
</comment>
<dbReference type="NCBIfam" id="TIGR01341">
    <property type="entry name" value="aconitase_1"/>
    <property type="match status" value="1"/>
</dbReference>
<evidence type="ECO:0000313" key="13">
    <source>
        <dbReference type="Proteomes" id="UP000035268"/>
    </source>
</evidence>
<dbReference type="EC" id="4.2.1.3" evidence="9"/>
<dbReference type="InterPro" id="IPR015931">
    <property type="entry name" value="Acnase/IPM_dHydase_lsu_aba_1/3"/>
</dbReference>
<reference evidence="12 13" key="2">
    <citation type="journal article" date="2016" name="ISME J.">
        <title>Characterization of the first cultured representative of Verrucomicrobia subdivision 5 indicates the proposal of a novel phylum.</title>
        <authorList>
            <person name="Spring S."/>
            <person name="Bunk B."/>
            <person name="Sproer C."/>
            <person name="Schumann P."/>
            <person name="Rohde M."/>
            <person name="Tindall B.J."/>
            <person name="Klenk H.P."/>
        </authorList>
    </citation>
    <scope>NUCLEOTIDE SEQUENCE [LARGE SCALE GENOMIC DNA]</scope>
    <source>
        <strain evidence="12 13">L21-Fru-AB</strain>
    </source>
</reference>
<keyword evidence="13" id="KW-1185">Reference proteome</keyword>
<dbReference type="InterPro" id="IPR018136">
    <property type="entry name" value="Aconitase_4Fe-4S_BS"/>
</dbReference>
<feature type="domain" description="Aconitase A/isopropylmalate dehydratase small subunit swivel" evidence="11">
    <location>
        <begin position="682"/>
        <end position="811"/>
    </location>
</feature>
<dbReference type="EMBL" id="CP010904">
    <property type="protein sequence ID" value="AKJ64028.1"/>
    <property type="molecule type" value="Genomic_DNA"/>
</dbReference>
<dbReference type="Gene3D" id="3.30.499.10">
    <property type="entry name" value="Aconitase, domain 3"/>
    <property type="match status" value="2"/>
</dbReference>
<dbReference type="SUPFAM" id="SSF52016">
    <property type="entry name" value="LeuD/IlvD-like"/>
    <property type="match status" value="1"/>
</dbReference>
<dbReference type="AlphaFoldDB" id="A0A0G3ECK2"/>
<dbReference type="PROSITE" id="PS01244">
    <property type="entry name" value="ACONITASE_2"/>
    <property type="match status" value="1"/>
</dbReference>
<dbReference type="Proteomes" id="UP000035268">
    <property type="component" value="Chromosome"/>
</dbReference>
<keyword evidence="4" id="KW-0479">Metal-binding</keyword>
<dbReference type="PROSITE" id="PS00450">
    <property type="entry name" value="ACONITASE_1"/>
    <property type="match status" value="1"/>
</dbReference>
<evidence type="ECO:0000256" key="6">
    <source>
        <dbReference type="ARBA" id="ARBA00023014"/>
    </source>
</evidence>
<dbReference type="Pfam" id="PF00330">
    <property type="entry name" value="Aconitase"/>
    <property type="match status" value="1"/>
</dbReference>
<dbReference type="RefSeq" id="WP_052881395.1">
    <property type="nucleotide sequence ID" value="NZ_CP010904.1"/>
</dbReference>
<evidence type="ECO:0000256" key="4">
    <source>
        <dbReference type="ARBA" id="ARBA00022723"/>
    </source>
</evidence>
<dbReference type="PRINTS" id="PR00415">
    <property type="entry name" value="ACONITASE"/>
</dbReference>
<dbReference type="OrthoDB" id="9764318at2"/>
<dbReference type="GO" id="GO:0006099">
    <property type="term" value="P:tricarboxylic acid cycle"/>
    <property type="evidence" value="ECO:0007669"/>
    <property type="project" value="UniProtKB-UniPathway"/>
</dbReference>
<dbReference type="NCBIfam" id="NF009520">
    <property type="entry name" value="PRK12881.1"/>
    <property type="match status" value="1"/>
</dbReference>
<dbReference type="SUPFAM" id="SSF53732">
    <property type="entry name" value="Aconitase iron-sulfur domain"/>
    <property type="match status" value="1"/>
</dbReference>
<evidence type="ECO:0000256" key="8">
    <source>
        <dbReference type="ARBA" id="ARBA00023501"/>
    </source>
</evidence>
<dbReference type="Gene3D" id="6.10.190.10">
    <property type="match status" value="1"/>
</dbReference>
<dbReference type="GO" id="GO:0046872">
    <property type="term" value="F:metal ion binding"/>
    <property type="evidence" value="ECO:0007669"/>
    <property type="project" value="UniProtKB-KW"/>
</dbReference>
<dbReference type="Gene3D" id="3.20.19.10">
    <property type="entry name" value="Aconitase, domain 4"/>
    <property type="match status" value="1"/>
</dbReference>
<proteinExistence type="inferred from homology"/>
<evidence type="ECO:0000256" key="9">
    <source>
        <dbReference type="RuleBase" id="RU361275"/>
    </source>
</evidence>
<dbReference type="GO" id="GO:0051539">
    <property type="term" value="F:4 iron, 4 sulfur cluster binding"/>
    <property type="evidence" value="ECO:0007669"/>
    <property type="project" value="UniProtKB-KW"/>
</dbReference>
<evidence type="ECO:0000256" key="3">
    <source>
        <dbReference type="ARBA" id="ARBA00007185"/>
    </source>
</evidence>
<evidence type="ECO:0000256" key="7">
    <source>
        <dbReference type="ARBA" id="ARBA00023239"/>
    </source>
</evidence>